<dbReference type="AlphaFoldDB" id="A0A9W8NB34"/>
<dbReference type="EMBL" id="JANPWZ010001265">
    <property type="protein sequence ID" value="KAJ3567211.1"/>
    <property type="molecule type" value="Genomic_DNA"/>
</dbReference>
<keyword evidence="10" id="KW-1185">Reference proteome</keyword>
<reference evidence="9" key="1">
    <citation type="submission" date="2022-07" db="EMBL/GenBank/DDBJ databases">
        <title>Genome Sequence of Xylaria arbuscula.</title>
        <authorList>
            <person name="Buettner E."/>
        </authorList>
    </citation>
    <scope>NUCLEOTIDE SEQUENCE</scope>
    <source>
        <strain evidence="9">VT107</strain>
    </source>
</reference>
<dbReference type="InterPro" id="IPR049326">
    <property type="entry name" value="Rhodopsin_dom_fungi"/>
</dbReference>
<dbReference type="InterPro" id="IPR052337">
    <property type="entry name" value="SAT4-like"/>
</dbReference>
<feature type="region of interest" description="Disordered" evidence="6">
    <location>
        <begin position="123"/>
        <end position="142"/>
    </location>
</feature>
<dbReference type="GO" id="GO:0016020">
    <property type="term" value="C:membrane"/>
    <property type="evidence" value="ECO:0007669"/>
    <property type="project" value="UniProtKB-SubCell"/>
</dbReference>
<comment type="caution">
    <text evidence="9">The sequence shown here is derived from an EMBL/GenBank/DDBJ whole genome shotgun (WGS) entry which is preliminary data.</text>
</comment>
<keyword evidence="3 7" id="KW-1133">Transmembrane helix</keyword>
<feature type="region of interest" description="Disordered" evidence="6">
    <location>
        <begin position="174"/>
        <end position="217"/>
    </location>
</feature>
<feature type="compositionally biased region" description="Basic and acidic residues" evidence="6">
    <location>
        <begin position="185"/>
        <end position="200"/>
    </location>
</feature>
<dbReference type="Pfam" id="PF20684">
    <property type="entry name" value="Fung_rhodopsin"/>
    <property type="match status" value="1"/>
</dbReference>
<feature type="transmembrane region" description="Helical" evidence="7">
    <location>
        <begin position="52"/>
        <end position="72"/>
    </location>
</feature>
<accession>A0A9W8NB34</accession>
<evidence type="ECO:0000256" key="4">
    <source>
        <dbReference type="ARBA" id="ARBA00023136"/>
    </source>
</evidence>
<evidence type="ECO:0000256" key="2">
    <source>
        <dbReference type="ARBA" id="ARBA00022692"/>
    </source>
</evidence>
<evidence type="ECO:0000256" key="6">
    <source>
        <dbReference type="SAM" id="MobiDB-lite"/>
    </source>
</evidence>
<feature type="region of interest" description="Disordered" evidence="6">
    <location>
        <begin position="318"/>
        <end position="338"/>
    </location>
</feature>
<protein>
    <recommendedName>
        <fullName evidence="8">Rhodopsin domain-containing protein</fullName>
    </recommendedName>
</protein>
<feature type="domain" description="Rhodopsin" evidence="8">
    <location>
        <begin position="2"/>
        <end position="114"/>
    </location>
</feature>
<feature type="transmembrane region" description="Helical" evidence="7">
    <location>
        <begin position="92"/>
        <end position="113"/>
    </location>
</feature>
<feature type="compositionally biased region" description="Low complexity" evidence="6">
    <location>
        <begin position="429"/>
        <end position="449"/>
    </location>
</feature>
<evidence type="ECO:0000256" key="3">
    <source>
        <dbReference type="ARBA" id="ARBA00022989"/>
    </source>
</evidence>
<evidence type="ECO:0000313" key="10">
    <source>
        <dbReference type="Proteomes" id="UP001148614"/>
    </source>
</evidence>
<comment type="similarity">
    <text evidence="5">Belongs to the SAT4 family.</text>
</comment>
<dbReference type="PANTHER" id="PTHR33048:SF47">
    <property type="entry name" value="INTEGRAL MEMBRANE PROTEIN-RELATED"/>
    <property type="match status" value="1"/>
</dbReference>
<dbReference type="Proteomes" id="UP001148614">
    <property type="component" value="Unassembled WGS sequence"/>
</dbReference>
<name>A0A9W8NB34_9PEZI</name>
<evidence type="ECO:0000256" key="5">
    <source>
        <dbReference type="ARBA" id="ARBA00038359"/>
    </source>
</evidence>
<sequence>MWEWDGLETCGDRQPLYVAVCVWSIFTDLLVLVVPLPIIWRLKMERTQKLRLSWLFAAGLSVTAASVIRLAYIVTIDYHNDFSFHSVPSTFLAFLEPPLTIICVSLPMLYSFLSKVWPSSKSRNASTPHGGPHHSHTYGSRSFARHVDPGKRNFTPLETTKADPFELNEIRGTERQVQVSTKNNSRVDRMLGKSVDRDSESTSGSEHALVDPIPHDSNQQMGDAIDFLVVVTKTQILSSTWSQLNNGPVSRLLTDQRAQFHACRPINTKQEILHFRNLPENRKMTSTLRNQKPTVREALLQLSGTTLLKEAVAEVKVGKPAKKRKTQSTQPAKPVVRKRAAKPLVIEAISKRARLTHLDYDDDSGEYKPESEADDECLSPRALRSLRRSTRKVQAQNSKTAAQVKSPLKLSVTAHSNDEKEEDEDEVRIIAIQSLSLASSEPSASETTPRSPGKNTAESIVVETKVGKKGADEFEYQVTPATPTVDSDPNPLPLHSNLDLLVLASQQANVQSHNVQTELLMPPQPSAQPAPMLVPATQPQPPSLPSFTFSCERLSPSTAYEYREPLPPSNFPSLNEFSRMHLTRDSAVRTPLFAQGPLPLPHSVQSAVHYLPDPLTRLPSFNELVSSIEGVPKHPLECYKVSF</sequence>
<dbReference type="VEuPathDB" id="FungiDB:F4678DRAFT_418088"/>
<proteinExistence type="inferred from homology"/>
<dbReference type="PANTHER" id="PTHR33048">
    <property type="entry name" value="PTH11-LIKE INTEGRAL MEMBRANE PROTEIN (AFU_ORTHOLOGUE AFUA_5G11245)"/>
    <property type="match status" value="1"/>
</dbReference>
<feature type="transmembrane region" description="Helical" evidence="7">
    <location>
        <begin position="16"/>
        <end position="40"/>
    </location>
</feature>
<feature type="compositionally biased region" description="Polar residues" evidence="6">
    <location>
        <begin position="175"/>
        <end position="184"/>
    </location>
</feature>
<keyword evidence="2 7" id="KW-0812">Transmembrane</keyword>
<comment type="subcellular location">
    <subcellularLocation>
        <location evidence="1">Membrane</location>
        <topology evidence="1">Multi-pass membrane protein</topology>
    </subcellularLocation>
</comment>
<keyword evidence="4 7" id="KW-0472">Membrane</keyword>
<evidence type="ECO:0000313" key="9">
    <source>
        <dbReference type="EMBL" id="KAJ3567211.1"/>
    </source>
</evidence>
<evidence type="ECO:0000256" key="1">
    <source>
        <dbReference type="ARBA" id="ARBA00004141"/>
    </source>
</evidence>
<evidence type="ECO:0000259" key="8">
    <source>
        <dbReference type="Pfam" id="PF20684"/>
    </source>
</evidence>
<organism evidence="9 10">
    <name type="scientific">Xylaria arbuscula</name>
    <dbReference type="NCBI Taxonomy" id="114810"/>
    <lineage>
        <taxon>Eukaryota</taxon>
        <taxon>Fungi</taxon>
        <taxon>Dikarya</taxon>
        <taxon>Ascomycota</taxon>
        <taxon>Pezizomycotina</taxon>
        <taxon>Sordariomycetes</taxon>
        <taxon>Xylariomycetidae</taxon>
        <taxon>Xylariales</taxon>
        <taxon>Xylariaceae</taxon>
        <taxon>Xylaria</taxon>
    </lineage>
</organism>
<feature type="region of interest" description="Disordered" evidence="6">
    <location>
        <begin position="360"/>
        <end position="457"/>
    </location>
</feature>
<feature type="compositionally biased region" description="Polar residues" evidence="6">
    <location>
        <begin position="392"/>
        <end position="403"/>
    </location>
</feature>
<evidence type="ECO:0000256" key="7">
    <source>
        <dbReference type="SAM" id="Phobius"/>
    </source>
</evidence>
<gene>
    <name evidence="9" type="ORF">NPX13_g6852</name>
</gene>